<feature type="region of interest" description="Disordered" evidence="1">
    <location>
        <begin position="368"/>
        <end position="399"/>
    </location>
</feature>
<feature type="compositionally biased region" description="Basic and acidic residues" evidence="1">
    <location>
        <begin position="178"/>
        <end position="192"/>
    </location>
</feature>
<evidence type="ECO:0000313" key="2">
    <source>
        <dbReference type="EMBL" id="VFQ63950.1"/>
    </source>
</evidence>
<evidence type="ECO:0000256" key="1">
    <source>
        <dbReference type="SAM" id="MobiDB-lite"/>
    </source>
</evidence>
<accession>A0A484KF07</accession>
<dbReference type="Pfam" id="PF03004">
    <property type="entry name" value="Transposase_24"/>
    <property type="match status" value="1"/>
</dbReference>
<feature type="region of interest" description="Disordered" evidence="1">
    <location>
        <begin position="1"/>
        <end position="25"/>
    </location>
</feature>
<dbReference type="AlphaFoldDB" id="A0A484KF07"/>
<dbReference type="InterPro" id="IPR004252">
    <property type="entry name" value="Probable_transposase_24"/>
</dbReference>
<gene>
    <name evidence="2" type="ORF">CCAM_LOCUS5726</name>
</gene>
<feature type="region of interest" description="Disordered" evidence="1">
    <location>
        <begin position="153"/>
        <end position="192"/>
    </location>
</feature>
<proteinExistence type="predicted"/>
<reference evidence="2 3" key="1">
    <citation type="submission" date="2018-04" db="EMBL/GenBank/DDBJ databases">
        <authorList>
            <person name="Vogel A."/>
        </authorList>
    </citation>
    <scope>NUCLEOTIDE SEQUENCE [LARGE SCALE GENOMIC DNA]</scope>
</reference>
<sequence length="399" mass="45173">MTPPTAESPATLESRRSPSVDIGVVGGDERMEGETTAEKELNFITLDDLVGKKFVLDKITEIIRSNFHGPWKTYTEIPQQIRNRWWSLFMNQHCWEEKNETMKKAFHTRCSNWLNKTLAHHRKEKTRPEFVAEGDWKQMMEYWGTAKKFSERSEKSKKSRASVKAKERQYHSGSISVSEHEERMEKKDKKKPSRIEVLKHCFTSQDGEPTTFVLEIETRYNTIKSQQTQECVGDSSEIDDNDAYVEAAGGIVKKRVCGMGSKAWTISSGSSESHGGAAMSSIPVRWKKEIEKEVQARLEKQKEDILAEVRKAMAGSATIPGKDGATSPSMHPMFQNPISGNHPAFFYSPAPMMPGFVPTNPMMMHMRGPSVSTPRRSTPNLANEENDVDLYLNESPGLH</sequence>
<keyword evidence="3" id="KW-1185">Reference proteome</keyword>
<organism evidence="2 3">
    <name type="scientific">Cuscuta campestris</name>
    <dbReference type="NCBI Taxonomy" id="132261"/>
    <lineage>
        <taxon>Eukaryota</taxon>
        <taxon>Viridiplantae</taxon>
        <taxon>Streptophyta</taxon>
        <taxon>Embryophyta</taxon>
        <taxon>Tracheophyta</taxon>
        <taxon>Spermatophyta</taxon>
        <taxon>Magnoliopsida</taxon>
        <taxon>eudicotyledons</taxon>
        <taxon>Gunneridae</taxon>
        <taxon>Pentapetalae</taxon>
        <taxon>asterids</taxon>
        <taxon>lamiids</taxon>
        <taxon>Solanales</taxon>
        <taxon>Convolvulaceae</taxon>
        <taxon>Cuscuteae</taxon>
        <taxon>Cuscuta</taxon>
        <taxon>Cuscuta subgen. Grammica</taxon>
        <taxon>Cuscuta sect. Cleistogrammica</taxon>
    </lineage>
</organism>
<feature type="compositionally biased region" description="Polar residues" evidence="1">
    <location>
        <begin position="370"/>
        <end position="383"/>
    </location>
</feature>
<protein>
    <submittedName>
        <fullName evidence="2">Uncharacterized protein</fullName>
    </submittedName>
</protein>
<evidence type="ECO:0000313" key="3">
    <source>
        <dbReference type="Proteomes" id="UP000595140"/>
    </source>
</evidence>
<dbReference type="EMBL" id="OOIL02000347">
    <property type="protein sequence ID" value="VFQ63950.1"/>
    <property type="molecule type" value="Genomic_DNA"/>
</dbReference>
<dbReference type="OrthoDB" id="1425988at2759"/>
<name>A0A484KF07_9ASTE</name>
<dbReference type="Proteomes" id="UP000595140">
    <property type="component" value="Unassembled WGS sequence"/>
</dbReference>